<feature type="region of interest" description="Disordered" evidence="1">
    <location>
        <begin position="13"/>
        <end position="44"/>
    </location>
</feature>
<comment type="caution">
    <text evidence="2">The sequence shown here is derived from an EMBL/GenBank/DDBJ whole genome shotgun (WGS) entry which is preliminary data.</text>
</comment>
<sequence length="122" mass="13547">MIAVSADAGYLAASCDQNPQPGRAAESDKFGDHGQNAGSDADSSSRLLRLYQQKEVLSEEVEKICTHILKDQADITKFQLLAAKYMGAAEQRAKLLSELKEKERSSHERILEIKDEIKRLEA</sequence>
<evidence type="ECO:0000313" key="3">
    <source>
        <dbReference type="Proteomes" id="UP001271007"/>
    </source>
</evidence>
<name>A0AAJ0D9X4_9PEZI</name>
<reference evidence="2" key="1">
    <citation type="submission" date="2023-04" db="EMBL/GenBank/DDBJ databases">
        <title>Black Yeasts Isolated from many extreme environments.</title>
        <authorList>
            <person name="Coleine C."/>
            <person name="Stajich J.E."/>
            <person name="Selbmann L."/>
        </authorList>
    </citation>
    <scope>NUCLEOTIDE SEQUENCE</scope>
    <source>
        <strain evidence="2">CCFEE 5312</strain>
    </source>
</reference>
<gene>
    <name evidence="2" type="ORF">LTR09_012428</name>
</gene>
<accession>A0AAJ0D9X4</accession>
<dbReference type="EMBL" id="JAWDJX010000119">
    <property type="protein sequence ID" value="KAK3046046.1"/>
    <property type="molecule type" value="Genomic_DNA"/>
</dbReference>
<evidence type="ECO:0000313" key="2">
    <source>
        <dbReference type="EMBL" id="KAK3046046.1"/>
    </source>
</evidence>
<protein>
    <submittedName>
        <fullName evidence="2">Uncharacterized protein</fullName>
    </submittedName>
</protein>
<proteinExistence type="predicted"/>
<keyword evidence="3" id="KW-1185">Reference proteome</keyword>
<evidence type="ECO:0000256" key="1">
    <source>
        <dbReference type="SAM" id="MobiDB-lite"/>
    </source>
</evidence>
<dbReference type="Proteomes" id="UP001271007">
    <property type="component" value="Unassembled WGS sequence"/>
</dbReference>
<dbReference type="AlphaFoldDB" id="A0AAJ0D9X4"/>
<organism evidence="2 3">
    <name type="scientific">Extremus antarcticus</name>
    <dbReference type="NCBI Taxonomy" id="702011"/>
    <lineage>
        <taxon>Eukaryota</taxon>
        <taxon>Fungi</taxon>
        <taxon>Dikarya</taxon>
        <taxon>Ascomycota</taxon>
        <taxon>Pezizomycotina</taxon>
        <taxon>Dothideomycetes</taxon>
        <taxon>Dothideomycetidae</taxon>
        <taxon>Mycosphaerellales</taxon>
        <taxon>Extremaceae</taxon>
        <taxon>Extremus</taxon>
    </lineage>
</organism>